<dbReference type="Pfam" id="PF24573">
    <property type="entry name" value="HEAT_DAAF5"/>
    <property type="match status" value="1"/>
</dbReference>
<dbReference type="GeneID" id="106547574"/>
<dbReference type="GO" id="GO:0005737">
    <property type="term" value="C:cytoplasm"/>
    <property type="evidence" value="ECO:0007669"/>
    <property type="project" value="TreeGrafter"/>
</dbReference>
<evidence type="ECO:0000259" key="3">
    <source>
        <dbReference type="Pfam" id="PF25757"/>
    </source>
</evidence>
<dbReference type="InterPro" id="IPR052623">
    <property type="entry name" value="DAAF5"/>
</dbReference>
<dbReference type="Pfam" id="PF25757">
    <property type="entry name" value="TPR_DNAAF5"/>
    <property type="match status" value="1"/>
</dbReference>
<name>A0A6I9Y610_9SAUR</name>
<dbReference type="CTD" id="54919"/>
<accession>A0A6I9Y610</accession>
<evidence type="ECO:0000313" key="4">
    <source>
        <dbReference type="Proteomes" id="UP000504617"/>
    </source>
</evidence>
<dbReference type="SUPFAM" id="SSF48371">
    <property type="entry name" value="ARM repeat"/>
    <property type="match status" value="1"/>
</dbReference>
<dbReference type="InterPro" id="IPR016024">
    <property type="entry name" value="ARM-type_fold"/>
</dbReference>
<dbReference type="PROSITE" id="PS50077">
    <property type="entry name" value="HEAT_REPEAT"/>
    <property type="match status" value="1"/>
</dbReference>
<dbReference type="Proteomes" id="UP000504617">
    <property type="component" value="Unplaced"/>
</dbReference>
<organism evidence="4 5">
    <name type="scientific">Thamnophis sirtalis</name>
    <dbReference type="NCBI Taxonomy" id="35019"/>
    <lineage>
        <taxon>Eukaryota</taxon>
        <taxon>Metazoa</taxon>
        <taxon>Chordata</taxon>
        <taxon>Craniata</taxon>
        <taxon>Vertebrata</taxon>
        <taxon>Euteleostomi</taxon>
        <taxon>Lepidosauria</taxon>
        <taxon>Squamata</taxon>
        <taxon>Bifurcata</taxon>
        <taxon>Unidentata</taxon>
        <taxon>Episquamata</taxon>
        <taxon>Toxicofera</taxon>
        <taxon>Serpentes</taxon>
        <taxon>Colubroidea</taxon>
        <taxon>Colubridae</taxon>
        <taxon>Natricinae</taxon>
        <taxon>Thamnophis</taxon>
    </lineage>
</organism>
<dbReference type="PANTHER" id="PTHR16216:SF2">
    <property type="entry name" value="DYNEIN AXONEMAL ASSEMBLY FACTOR 5"/>
    <property type="match status" value="1"/>
</dbReference>
<keyword evidence="4" id="KW-1185">Reference proteome</keyword>
<dbReference type="OrthoDB" id="413572at2759"/>
<dbReference type="KEGG" id="tsr:106547574"/>
<dbReference type="RefSeq" id="XP_013920273.1">
    <property type="nucleotide sequence ID" value="XM_014064798.1"/>
</dbReference>
<dbReference type="PANTHER" id="PTHR16216">
    <property type="entry name" value="DYNEIN ASSEMBLY FACTOR 5, AXONEMAL"/>
    <property type="match status" value="1"/>
</dbReference>
<gene>
    <name evidence="5" type="primary">DNAAF5</name>
</gene>
<proteinExistence type="predicted"/>
<evidence type="ECO:0000313" key="5">
    <source>
        <dbReference type="RefSeq" id="XP_013920273.1"/>
    </source>
</evidence>
<evidence type="ECO:0000259" key="2">
    <source>
        <dbReference type="Pfam" id="PF24573"/>
    </source>
</evidence>
<dbReference type="AlphaFoldDB" id="A0A6I9Y610"/>
<dbReference type="GO" id="GO:0036158">
    <property type="term" value="P:outer dynein arm assembly"/>
    <property type="evidence" value="ECO:0007669"/>
    <property type="project" value="TreeGrafter"/>
</dbReference>
<dbReference type="InterPro" id="IPR057978">
    <property type="entry name" value="TPR_DAAF5"/>
</dbReference>
<dbReference type="InterPro" id="IPR011989">
    <property type="entry name" value="ARM-like"/>
</dbReference>
<protein>
    <submittedName>
        <fullName evidence="5">Dynein assembly factor 5, axonemal</fullName>
    </submittedName>
</protein>
<feature type="domain" description="Dynein axonemal assembly factor 5 TPR repeats" evidence="3">
    <location>
        <begin position="1"/>
        <end position="208"/>
    </location>
</feature>
<dbReference type="InterPro" id="IPR056497">
    <property type="entry name" value="HEAT_DAAF5"/>
</dbReference>
<dbReference type="GO" id="GO:0003341">
    <property type="term" value="P:cilium movement"/>
    <property type="evidence" value="ECO:0007669"/>
    <property type="project" value="TreeGrafter"/>
</dbReference>
<feature type="domain" description="Dynein axonemal assembly factor 5 HEAT-repeat" evidence="2">
    <location>
        <begin position="217"/>
        <end position="304"/>
    </location>
</feature>
<dbReference type="Gene3D" id="1.25.10.10">
    <property type="entry name" value="Leucine-rich Repeat Variant"/>
    <property type="match status" value="2"/>
</dbReference>
<feature type="repeat" description="HEAT" evidence="1">
    <location>
        <begin position="359"/>
        <end position="397"/>
    </location>
</feature>
<reference evidence="5" key="1">
    <citation type="submission" date="2025-08" db="UniProtKB">
        <authorList>
            <consortium name="RefSeq"/>
        </authorList>
    </citation>
    <scope>IDENTIFICATION</scope>
</reference>
<sequence>MPALAQRLALPQGPSEACEELRLGLLQLLTELLRRCDRSALAPFLPEAVGVLRAALLDPFPPAKREGCQAASAAAAALPDHFHLQSESLISPLMQAISHQHYKVRVAVIHATGSVIQFGNVKSLDDVLSHLAQRCFDDIPQVREAVISVVGEWLLHLRDRYSYFHKLIPLLLSGLTDEMHENKELALTYWKKVGLQWEKENEDDIKDKLDFYAEPSYYPPGLTRPDLGCRELVTRNIFKILPGLCHDITDWVAGTRVKASQLLFILLQHAEDHITQHMELLLRTLYRVCSDEESSVVSNLESICHPFQTSPMLQNVKDALMPPIIVTLEEDSKMTRLISCQIIRTFLDSCRKQPELSKIYPELLKRLDDVSHDVRLEAAAALTSWFRCINDPETKALLKTNIQVLYQELLVHLDDPDQNIQSAVLDTLKEGGVLYPDLLAKEIEGVVHKHRTPIYCDQLLLHLESTGWSYSES</sequence>
<evidence type="ECO:0000256" key="1">
    <source>
        <dbReference type="PROSITE-ProRule" id="PRU00103"/>
    </source>
</evidence>
<dbReference type="InterPro" id="IPR021133">
    <property type="entry name" value="HEAT_type_2"/>
</dbReference>
<dbReference type="GO" id="GO:0036159">
    <property type="term" value="P:inner dynein arm assembly"/>
    <property type="evidence" value="ECO:0007669"/>
    <property type="project" value="TreeGrafter"/>
</dbReference>
<dbReference type="GO" id="GO:0045505">
    <property type="term" value="F:dynein intermediate chain binding"/>
    <property type="evidence" value="ECO:0007669"/>
    <property type="project" value="TreeGrafter"/>
</dbReference>